<dbReference type="RefSeq" id="XP_073555365.1">
    <property type="nucleotide sequence ID" value="XM_073706130.1"/>
</dbReference>
<dbReference type="GeneID" id="300580580"/>
<evidence type="ECO:0000313" key="1">
    <source>
        <dbReference type="EMBL" id="TFA99163.1"/>
    </source>
</evidence>
<organism evidence="1 2">
    <name type="scientific">Trichoderma ghanense</name>
    <dbReference type="NCBI Taxonomy" id="65468"/>
    <lineage>
        <taxon>Eukaryota</taxon>
        <taxon>Fungi</taxon>
        <taxon>Dikarya</taxon>
        <taxon>Ascomycota</taxon>
        <taxon>Pezizomycotina</taxon>
        <taxon>Sordariomycetes</taxon>
        <taxon>Hypocreomycetidae</taxon>
        <taxon>Hypocreales</taxon>
        <taxon>Hypocreaceae</taxon>
        <taxon>Trichoderma</taxon>
    </lineage>
</organism>
<evidence type="ECO:0000313" key="2">
    <source>
        <dbReference type="Proteomes" id="UP001642720"/>
    </source>
</evidence>
<gene>
    <name evidence="1" type="ORF">CCMA1212_009029</name>
</gene>
<dbReference type="EMBL" id="PPTA01000015">
    <property type="protein sequence ID" value="TFA99163.1"/>
    <property type="molecule type" value="Genomic_DNA"/>
</dbReference>
<reference evidence="1 2" key="1">
    <citation type="submission" date="2018-01" db="EMBL/GenBank/DDBJ databases">
        <title>Genome characterization of the sugarcane-associated fungus Trichoderma ghanense CCMA-1212 and their application in lignocelulose bioconversion.</title>
        <authorList>
            <person name="Steindorff A.S."/>
            <person name="Mendes T.D."/>
            <person name="Vilela E.S.D."/>
            <person name="Rodrigues D.S."/>
            <person name="Formighieri E.F."/>
            <person name="Melo I.S."/>
            <person name="Favaro L.C.L."/>
        </authorList>
    </citation>
    <scope>NUCLEOTIDE SEQUENCE [LARGE SCALE GENOMIC DNA]</scope>
    <source>
        <strain evidence="1 2">CCMA-1212</strain>
    </source>
</reference>
<keyword evidence="2" id="KW-1185">Reference proteome</keyword>
<protein>
    <submittedName>
        <fullName evidence="1">Uncharacterized protein</fullName>
    </submittedName>
</protein>
<dbReference type="Proteomes" id="UP001642720">
    <property type="component" value="Unassembled WGS sequence"/>
</dbReference>
<comment type="caution">
    <text evidence="1">The sequence shown here is derived from an EMBL/GenBank/DDBJ whole genome shotgun (WGS) entry which is preliminary data.</text>
</comment>
<sequence length="133" mass="14373">MAAQPVISLRKRKLRLFSSNLDIRGGAGIRRNPLPGLESSPSSTSLFQVKTTGQILLKTGVPLRRAVLRLVLLPGTVAKVFVRCLHSVESHPDVAANYLSTTRPASTGIRGHCLLWPTCPVPGLARGWQNTKA</sequence>
<accession>A0ABY2GTY3</accession>
<name>A0ABY2GTY3_9HYPO</name>
<proteinExistence type="predicted"/>